<evidence type="ECO:0000313" key="2">
    <source>
        <dbReference type="Proteomes" id="UP000187283"/>
    </source>
</evidence>
<reference evidence="1 2" key="1">
    <citation type="submission" date="2017-01" db="EMBL/GenBank/DDBJ databases">
        <authorList>
            <person name="Mah S.A."/>
            <person name="Swanson W.J."/>
            <person name="Moy G.W."/>
            <person name="Vacquier V.D."/>
        </authorList>
    </citation>
    <scope>NUCLEOTIDE SEQUENCE [LARGE SCALE GENOMIC DNA]</scope>
    <source>
        <strain evidence="1 2">GSMNP</strain>
    </source>
</reference>
<gene>
    <name evidence="1" type="ORF">AYI70_g4543</name>
</gene>
<dbReference type="OrthoDB" id="5597136at2759"/>
<proteinExistence type="predicted"/>
<dbReference type="InterPro" id="IPR021109">
    <property type="entry name" value="Peptidase_aspartic_dom_sf"/>
</dbReference>
<sequence>MAEKSSTPDSLPDKPKRLRVVDSEPILKAPELVKKRPRVQERKPIEIKLSEDTVPYSISENLADTKAELSISQLLKVAPSVRRELLSRYKRVETKELGRLEFEERANTNCRGLVTIFGKRHWAILDTGAAFSVMSESMMIEMGLEVDTNDN</sequence>
<protein>
    <recommendedName>
        <fullName evidence="3">Aspartic peptidase DDI1-type domain-containing protein</fullName>
    </recommendedName>
</protein>
<dbReference type="Gene3D" id="2.40.70.10">
    <property type="entry name" value="Acid Proteases"/>
    <property type="match status" value="1"/>
</dbReference>
<dbReference type="EMBL" id="LSSN01001414">
    <property type="protein sequence ID" value="OMJ19736.1"/>
    <property type="molecule type" value="Genomic_DNA"/>
</dbReference>
<dbReference type="Proteomes" id="UP000187283">
    <property type="component" value="Unassembled WGS sequence"/>
</dbReference>
<evidence type="ECO:0008006" key="3">
    <source>
        <dbReference type="Google" id="ProtNLM"/>
    </source>
</evidence>
<keyword evidence="2" id="KW-1185">Reference proteome</keyword>
<evidence type="ECO:0000313" key="1">
    <source>
        <dbReference type="EMBL" id="OMJ19736.1"/>
    </source>
</evidence>
<name>A0A1R1XYZ0_9FUNG</name>
<accession>A0A1R1XYZ0</accession>
<organism evidence="1 2">
    <name type="scientific">Smittium culicis</name>
    <dbReference type="NCBI Taxonomy" id="133412"/>
    <lineage>
        <taxon>Eukaryota</taxon>
        <taxon>Fungi</taxon>
        <taxon>Fungi incertae sedis</taxon>
        <taxon>Zoopagomycota</taxon>
        <taxon>Kickxellomycotina</taxon>
        <taxon>Harpellomycetes</taxon>
        <taxon>Harpellales</taxon>
        <taxon>Legeriomycetaceae</taxon>
        <taxon>Smittium</taxon>
    </lineage>
</organism>
<dbReference type="AlphaFoldDB" id="A0A1R1XYZ0"/>
<comment type="caution">
    <text evidence="1">The sequence shown here is derived from an EMBL/GenBank/DDBJ whole genome shotgun (WGS) entry which is preliminary data.</text>
</comment>